<dbReference type="RefSeq" id="WP_066570115.1">
    <property type="nucleotide sequence ID" value="NZ_CP015623.1"/>
</dbReference>
<keyword evidence="2" id="KW-1185">Reference proteome</keyword>
<name>A0A172QXL5_9CORY</name>
<organism evidence="1 2">
    <name type="scientific">Corynebacterium crudilactis</name>
    <dbReference type="NCBI Taxonomy" id="1652495"/>
    <lineage>
        <taxon>Bacteria</taxon>
        <taxon>Bacillati</taxon>
        <taxon>Actinomycetota</taxon>
        <taxon>Actinomycetes</taxon>
        <taxon>Mycobacteriales</taxon>
        <taxon>Corynebacteriaceae</taxon>
        <taxon>Corynebacterium</taxon>
    </lineage>
</organism>
<gene>
    <name evidence="1" type="ORF">ccrud_14020</name>
</gene>
<dbReference type="GO" id="GO:0006281">
    <property type="term" value="P:DNA repair"/>
    <property type="evidence" value="ECO:0007669"/>
    <property type="project" value="InterPro"/>
</dbReference>
<dbReference type="InterPro" id="IPR036614">
    <property type="entry name" value="RusA-like_sf"/>
</dbReference>
<dbReference type="Gene3D" id="3.30.1330.70">
    <property type="entry name" value="Holliday junction resolvase RusA"/>
    <property type="match status" value="1"/>
</dbReference>
<sequence>MNVETLIKAGTHQWCPRCKNAIILTASECCASCKNTPTNISVPKPASTVAAPTASGKRFLTPNPTSQTFIRPEALGELSRFEDCSLWIVAAGKPETQGSMKAVGGVVKHSNGKKLHAWRDTLTKEALRTVAGKWTALNIPVCLDVVLTVPAPAKLPPWNPLETEDSTPPRVPPMVPPDVDKLLRAVQDALSPRDNKKPGEIEKLRDRRFKLLVDDSRIIDSSARKTYPRPRHTHDWALDYPGAVLRISPVGHGVPALPASTLLEPAQLPPQVAELAKQLETRASHQLI</sequence>
<protein>
    <submittedName>
        <fullName evidence="1">Uncharacterized protein</fullName>
    </submittedName>
</protein>
<evidence type="ECO:0000313" key="2">
    <source>
        <dbReference type="Proteomes" id="UP000076929"/>
    </source>
</evidence>
<accession>A0A172QXL5</accession>
<dbReference type="AlphaFoldDB" id="A0A172QXL5"/>
<dbReference type="GO" id="GO:0000287">
    <property type="term" value="F:magnesium ion binding"/>
    <property type="evidence" value="ECO:0007669"/>
    <property type="project" value="InterPro"/>
</dbReference>
<keyword evidence="1" id="KW-0614">Plasmid</keyword>
<proteinExistence type="predicted"/>
<dbReference type="EMBL" id="CP015623">
    <property type="protein sequence ID" value="ANE05453.1"/>
    <property type="molecule type" value="Genomic_DNA"/>
</dbReference>
<evidence type="ECO:0000313" key="1">
    <source>
        <dbReference type="EMBL" id="ANE05453.1"/>
    </source>
</evidence>
<dbReference type="KEGG" id="ccjz:ccrud_14020"/>
<geneLocation type="plasmid" evidence="1 2">
    <name>pCRULAC1</name>
</geneLocation>
<reference evidence="1 2" key="1">
    <citation type="submission" date="2016-05" db="EMBL/GenBank/DDBJ databases">
        <title>Complete genome sequence of Corynebacterium crudilactis, a new Corynebacterium species isolated from raw cow's milk.</title>
        <authorList>
            <person name="Christian R."/>
            <person name="Zimmermann J."/>
            <person name="Lipski A."/>
            <person name="Kalinowski J."/>
        </authorList>
    </citation>
    <scope>NUCLEOTIDE SEQUENCE [LARGE SCALE GENOMIC DNA]</scope>
    <source>
        <strain evidence="1 2">JZ16</strain>
        <plasmid evidence="1 2">pCRULAC1</plasmid>
    </source>
</reference>
<dbReference type="OrthoDB" id="3732467at2"/>
<dbReference type="Proteomes" id="UP000076929">
    <property type="component" value="Plasmid pCRULAC1"/>
</dbReference>
<dbReference type="GO" id="GO:0006310">
    <property type="term" value="P:DNA recombination"/>
    <property type="evidence" value="ECO:0007669"/>
    <property type="project" value="InterPro"/>
</dbReference>